<protein>
    <submittedName>
        <fullName evidence="2">DUF4252 domain-containing protein</fullName>
    </submittedName>
</protein>
<dbReference type="EMBL" id="CP136864">
    <property type="protein sequence ID" value="WOJ92790.1"/>
    <property type="molecule type" value="Genomic_DNA"/>
</dbReference>
<feature type="signal peptide" evidence="1">
    <location>
        <begin position="1"/>
        <end position="19"/>
    </location>
</feature>
<keyword evidence="3" id="KW-1185">Reference proteome</keyword>
<dbReference type="Proteomes" id="UP001626537">
    <property type="component" value="Chromosome"/>
</dbReference>
<name>A0ABZ0I2N1_9GAMM</name>
<dbReference type="RefSeq" id="WP_407347409.1">
    <property type="nucleotide sequence ID" value="NZ_CP136864.1"/>
</dbReference>
<evidence type="ECO:0000256" key="1">
    <source>
        <dbReference type="SAM" id="SignalP"/>
    </source>
</evidence>
<reference evidence="2 3" key="1">
    <citation type="submission" date="2023-10" db="EMBL/GenBank/DDBJ databases">
        <title>Two novel species belonging to the OM43/NOR5 clade.</title>
        <authorList>
            <person name="Park M."/>
        </authorList>
    </citation>
    <scope>NUCLEOTIDE SEQUENCE [LARGE SCALE GENOMIC DNA]</scope>
    <source>
        <strain evidence="2 3">IMCC43200</strain>
    </source>
</reference>
<keyword evidence="1" id="KW-0732">Signal</keyword>
<accession>A0ABZ0I2N1</accession>
<sequence>MKAIAFIISLVFATQTAWSADESTVDMPGYVDFSELSQSYGEPRVMVNIGGSLLKLVGSMKHDDPVAEEALKNLDSVRIHVYDTAGDTSSADARMDAVSSKLAGQDWEQIVRVQEPEDRVNIYVKHTTDRIQGLMIMAVNAEEAVFVNVLGDIDPAHLNNVVAGIDVVDDFDLDIDLAL</sequence>
<proteinExistence type="predicted"/>
<gene>
    <name evidence="2" type="ORF">R0135_13475</name>
</gene>
<evidence type="ECO:0000313" key="3">
    <source>
        <dbReference type="Proteomes" id="UP001626537"/>
    </source>
</evidence>
<dbReference type="InterPro" id="IPR025348">
    <property type="entry name" value="DUF4252"/>
</dbReference>
<organism evidence="2 3">
    <name type="scientific">Congregibacter variabilis</name>
    <dbReference type="NCBI Taxonomy" id="3081200"/>
    <lineage>
        <taxon>Bacteria</taxon>
        <taxon>Pseudomonadati</taxon>
        <taxon>Pseudomonadota</taxon>
        <taxon>Gammaproteobacteria</taxon>
        <taxon>Cellvibrionales</taxon>
        <taxon>Halieaceae</taxon>
        <taxon>Congregibacter</taxon>
    </lineage>
</organism>
<dbReference type="Pfam" id="PF14060">
    <property type="entry name" value="DUF4252"/>
    <property type="match status" value="1"/>
</dbReference>
<evidence type="ECO:0000313" key="2">
    <source>
        <dbReference type="EMBL" id="WOJ92790.1"/>
    </source>
</evidence>
<feature type="chain" id="PRO_5045663033" evidence="1">
    <location>
        <begin position="20"/>
        <end position="179"/>
    </location>
</feature>